<name>A0A5E8HHU7_9LEPT</name>
<dbReference type="SUPFAM" id="SSF55729">
    <property type="entry name" value="Acyl-CoA N-acyltransferases (Nat)"/>
    <property type="match status" value="1"/>
</dbReference>
<proteinExistence type="predicted"/>
<dbReference type="PANTHER" id="PTHR43877">
    <property type="entry name" value="AMINOALKYLPHOSPHONATE N-ACETYLTRANSFERASE-RELATED-RELATED"/>
    <property type="match status" value="1"/>
</dbReference>
<dbReference type="RefSeq" id="WP_015676284.1">
    <property type="nucleotide sequence ID" value="NZ_AOGX02000013.1"/>
</dbReference>
<evidence type="ECO:0000259" key="3">
    <source>
        <dbReference type="PROSITE" id="PS51186"/>
    </source>
</evidence>
<dbReference type="Pfam" id="PF00583">
    <property type="entry name" value="Acetyltransf_1"/>
    <property type="match status" value="1"/>
</dbReference>
<protein>
    <submittedName>
        <fullName evidence="4">Acetyltransferase (GNAT) domain protein</fullName>
    </submittedName>
</protein>
<evidence type="ECO:0000313" key="4">
    <source>
        <dbReference type="EMBL" id="EOQ90263.1"/>
    </source>
</evidence>
<dbReference type="InterPro" id="IPR050832">
    <property type="entry name" value="Bact_Acetyltransf"/>
</dbReference>
<evidence type="ECO:0000313" key="5">
    <source>
        <dbReference type="Proteomes" id="UP000013996"/>
    </source>
</evidence>
<evidence type="ECO:0000256" key="2">
    <source>
        <dbReference type="ARBA" id="ARBA00023315"/>
    </source>
</evidence>
<organism evidence="4 5">
    <name type="scientific">Leptospira yanagawae serovar Saopaulo str. Sao Paulo = ATCC 700523</name>
    <dbReference type="NCBI Taxonomy" id="1249483"/>
    <lineage>
        <taxon>Bacteria</taxon>
        <taxon>Pseudomonadati</taxon>
        <taxon>Spirochaetota</taxon>
        <taxon>Spirochaetia</taxon>
        <taxon>Leptospirales</taxon>
        <taxon>Leptospiraceae</taxon>
        <taxon>Leptospira</taxon>
    </lineage>
</organism>
<dbReference type="EMBL" id="AOGX02000013">
    <property type="protein sequence ID" value="EOQ90263.1"/>
    <property type="molecule type" value="Genomic_DNA"/>
</dbReference>
<sequence length="157" mass="17960">MDQNFTIQLVTEPNAHSQQCIDSLWDEIQTRYGFQAPNPMAFSDFIPPKGRFFIAIDHKTNDVLGSAAYSMFNESQCELDAVYVFPRFRKRKIATALLGAIEKQAGLDGFTFMKLRAGNPQPEALQLYKNFGFKEIPRFGKWISDPTAVCFEKNIHR</sequence>
<dbReference type="PANTHER" id="PTHR43877:SF2">
    <property type="entry name" value="AMINOALKYLPHOSPHONATE N-ACETYLTRANSFERASE-RELATED"/>
    <property type="match status" value="1"/>
</dbReference>
<reference evidence="4 5" key="1">
    <citation type="submission" date="2013-04" db="EMBL/GenBank/DDBJ databases">
        <authorList>
            <person name="Harkins D.M."/>
            <person name="Durkin A.S."/>
            <person name="Brinkac L.M."/>
            <person name="Haft D.H."/>
            <person name="Selengut J.D."/>
            <person name="Sanka R."/>
            <person name="DePew J."/>
            <person name="Purushe J."/>
            <person name="Hartskeerl R.A."/>
            <person name="Ahmed A."/>
            <person name="van der Linden H."/>
            <person name="Goris M.G.A."/>
            <person name="Vinetz J.M."/>
            <person name="Sutton G.G."/>
            <person name="Nierman W.C."/>
            <person name="Fouts D.E."/>
        </authorList>
    </citation>
    <scope>NUCLEOTIDE SEQUENCE [LARGE SCALE GENOMIC DNA]</scope>
    <source>
        <strain evidence="4 5">Sao Paulo</strain>
    </source>
</reference>
<dbReference type="STRING" id="1249483.LEP1GSC202_0498"/>
<dbReference type="CDD" id="cd04301">
    <property type="entry name" value="NAT_SF"/>
    <property type="match status" value="1"/>
</dbReference>
<dbReference type="InterPro" id="IPR000182">
    <property type="entry name" value="GNAT_dom"/>
</dbReference>
<gene>
    <name evidence="4" type="ORF">LEP1GSC202_0498</name>
</gene>
<dbReference type="Proteomes" id="UP000013996">
    <property type="component" value="Unassembled WGS sequence"/>
</dbReference>
<keyword evidence="2" id="KW-0012">Acyltransferase</keyword>
<comment type="caution">
    <text evidence="4">The sequence shown here is derived from an EMBL/GenBank/DDBJ whole genome shotgun (WGS) entry which is preliminary data.</text>
</comment>
<feature type="domain" description="N-acetyltransferase" evidence="3">
    <location>
        <begin position="5"/>
        <end position="156"/>
    </location>
</feature>
<dbReference type="InterPro" id="IPR016181">
    <property type="entry name" value="Acyl_CoA_acyltransferase"/>
</dbReference>
<keyword evidence="1 4" id="KW-0808">Transferase</keyword>
<accession>A0A5E8HHU7</accession>
<dbReference type="OrthoDB" id="67353at2"/>
<dbReference type="GO" id="GO:0016747">
    <property type="term" value="F:acyltransferase activity, transferring groups other than amino-acyl groups"/>
    <property type="evidence" value="ECO:0007669"/>
    <property type="project" value="InterPro"/>
</dbReference>
<dbReference type="AlphaFoldDB" id="A0A5E8HHU7"/>
<dbReference type="PROSITE" id="PS51186">
    <property type="entry name" value="GNAT"/>
    <property type="match status" value="1"/>
</dbReference>
<dbReference type="Gene3D" id="3.40.630.30">
    <property type="match status" value="1"/>
</dbReference>
<evidence type="ECO:0000256" key="1">
    <source>
        <dbReference type="ARBA" id="ARBA00022679"/>
    </source>
</evidence>